<accession>A0A067PL15</accession>
<dbReference type="STRING" id="933084.A0A067PL15"/>
<dbReference type="EMBL" id="KL197745">
    <property type="protein sequence ID" value="KDQ51727.1"/>
    <property type="molecule type" value="Genomic_DNA"/>
</dbReference>
<reference evidence="2" key="1">
    <citation type="journal article" date="2014" name="Proc. Natl. Acad. Sci. U.S.A.">
        <title>Extensive sampling of basidiomycete genomes demonstrates inadequacy of the white-rot/brown-rot paradigm for wood decay fungi.</title>
        <authorList>
            <person name="Riley R."/>
            <person name="Salamov A.A."/>
            <person name="Brown D.W."/>
            <person name="Nagy L.G."/>
            <person name="Floudas D."/>
            <person name="Held B.W."/>
            <person name="Levasseur A."/>
            <person name="Lombard V."/>
            <person name="Morin E."/>
            <person name="Otillar R."/>
            <person name="Lindquist E.A."/>
            <person name="Sun H."/>
            <person name="LaButti K.M."/>
            <person name="Schmutz J."/>
            <person name="Jabbour D."/>
            <person name="Luo H."/>
            <person name="Baker S.E."/>
            <person name="Pisabarro A.G."/>
            <person name="Walton J.D."/>
            <person name="Blanchette R.A."/>
            <person name="Henrissat B."/>
            <person name="Martin F."/>
            <person name="Cullen D."/>
            <person name="Hibbett D.S."/>
            <person name="Grigoriev I.V."/>
        </authorList>
    </citation>
    <scope>NUCLEOTIDE SEQUENCE [LARGE SCALE GENOMIC DNA]</scope>
    <source>
        <strain evidence="2">MUCL 33604</strain>
    </source>
</reference>
<dbReference type="AlphaFoldDB" id="A0A067PL15"/>
<evidence type="ECO:0000313" key="1">
    <source>
        <dbReference type="EMBL" id="KDQ51727.1"/>
    </source>
</evidence>
<sequence length="307" mass="34725">MIYHAEGCGGDRGRRYTACAVTVCGRKHNREDRFHLLRRLGETWLSHVLFVYYLWHPPSPPRDNQVMERDSYRCVVSGIPDPSCPNQDDLDRQRASRLAICHIFRRSVAVFDGDKPSSRESLSARTTFDILRRYANIPVKDPETLEKFIGYPSNCFTLNLMAYQGFDEFLWSLRETQAPNTYDIMYHALGHGIIPRVPQVTFKDHSATVNDINKNRPSKMPLYAAASSSPDKGIPLPDPLFLRIHNAIAGVLHASGAAVFLDEFIKDLGKGASSGGVICGDNMADWLRDCMIRTELESSFQDRLVFL</sequence>
<dbReference type="InParanoid" id="A0A067PL15"/>
<keyword evidence="2" id="KW-1185">Reference proteome</keyword>
<evidence type="ECO:0000313" key="2">
    <source>
        <dbReference type="Proteomes" id="UP000027265"/>
    </source>
</evidence>
<proteinExistence type="predicted"/>
<organism evidence="1 2">
    <name type="scientific">Jaapia argillacea MUCL 33604</name>
    <dbReference type="NCBI Taxonomy" id="933084"/>
    <lineage>
        <taxon>Eukaryota</taxon>
        <taxon>Fungi</taxon>
        <taxon>Dikarya</taxon>
        <taxon>Basidiomycota</taxon>
        <taxon>Agaricomycotina</taxon>
        <taxon>Agaricomycetes</taxon>
        <taxon>Agaricomycetidae</taxon>
        <taxon>Jaapiales</taxon>
        <taxon>Jaapiaceae</taxon>
        <taxon>Jaapia</taxon>
    </lineage>
</organism>
<dbReference type="Proteomes" id="UP000027265">
    <property type="component" value="Unassembled WGS sequence"/>
</dbReference>
<name>A0A067PL15_9AGAM</name>
<dbReference type="OrthoDB" id="2757744at2759"/>
<gene>
    <name evidence="1" type="ORF">JAAARDRAFT_496715</name>
</gene>
<dbReference type="HOGENOM" id="CLU_060365_0_0_1"/>
<protein>
    <submittedName>
        <fullName evidence="1">Uncharacterized protein</fullName>
    </submittedName>
</protein>